<feature type="transmembrane region" description="Helical" evidence="8">
    <location>
        <begin position="185"/>
        <end position="208"/>
    </location>
</feature>
<feature type="transmembrane region" description="Helical" evidence="8">
    <location>
        <begin position="43"/>
        <end position="61"/>
    </location>
</feature>
<dbReference type="SUPFAM" id="SSF103473">
    <property type="entry name" value="MFS general substrate transporter"/>
    <property type="match status" value="1"/>
</dbReference>
<feature type="compositionally biased region" description="Polar residues" evidence="7">
    <location>
        <begin position="544"/>
        <end position="556"/>
    </location>
</feature>
<feature type="region of interest" description="Disordered" evidence="7">
    <location>
        <begin position="540"/>
        <end position="595"/>
    </location>
</feature>
<sequence length="1349" mass="148486">MSSEDKSTKNVDQTDSRVVAVPVEEQINKLKANSQAVSPREKLSAYFTIAAAAFGLISDGYQNNLMTMSNVVFKKLYPKEYTTDISTRVSNALLVGAIIGQVFVGLICDRIGRKAALVITTLLIVIGATIGTAAHGAHGSVQGLFWCLTFARGITGVGVGGEYPASSTSASEAANEKMVKQRGPVFIMVTNFVLSFGGPLAVSVFLIVLSAAGENHLPTVWRVCFGIGVLLPLTVFFFRLRMLSSKLYKKGAIKRRVPYWLTLKRYWRSLIGTCGAWFLYDFVTFPNGVFSGTIISSVIKDGDIKSTAEWQLLLGTIALPGVFIGAFLCNRLGRRNTMMLGFSGFLVIGLIIGLFYDRITKIIPLFVIFYGLMQSFGNLGPGDMLGLVSAESFATPVRGTCYGLSAAIGKTGAAVGTQAFTPIQNNLGKRWTFIIAAICGISGIFVTYFCVSDMTGVDLTEEDVAFMKYLADNGWEGEVGEDDDRALVAKGEQIHQGSEEGESEKGEFMQRYLRRTIRYFCRQDCRRRFYSTQSALQHVVPETPTDSVASTSSRLFGNTEDLKNGDSSAGKKRITSTALNKPPSSLPGAEDASSMPNKVDAYLASLRAEGIEPSLSDLDRLAPKDTRSAKSPKYAEAYMEVVDRLCRTFSKDQLRRFCKELRLDRRYSKPNRKKVEYAEAIMEKEWGWENLKEVEKQKRDASEVAVKSFPVSASELFLLLGKDGSELLQISKTYNVHISVKPDPLSIRIEGFRGSIKKIEALVVERRKSIVEEKMDLPTGEALSPGLLQQVSRTANAFIENIGDTGKIRIRAMNQQRLNLAKRLAFRTSVQIKRNLSIPFAALLPPPPSAISLEEPPSSYALFPFAAQRSLPWTDASGSAFRSRKVSERLSENSRNFTLFSADLSGRKGKLISTNGDMPGLDDIISHSFRDSEGSYIITASTGHVLIMATSQQHRSSILPPFPGRWQYSELLDWMQSDIAHHVFVPCLPVPLHSAPPTQEKIVHRLTYRQVRSELQPPDAGAEFVPVKVIRAEVVINRKKLEEAEPLSAESEEFYGTDGDEAMLDDLLIDDVVEADDLIEGAGETCSRPAGQSCSDSDALGDTSQSVEAQLPKHLDKDTISEVSQTSLAEETVLDETRAPENDKSQESLATSEAERESDSSSEPNCNRGREMELLISLPDRPMDIKLTVLGSVDHVPDQKITELDNYFKDLKAYLDNAANEATPPEPPLFVDDGGDKYILDLNASIRQSTESLDLGRDTLSDFDSPRLENLTERRILTTTESIYDLESGQRLVNCEISFKAAPLGEAWASFLTDIDRLTSVGYKTKHSAPVGNSFSLDGQVPDSDNQLF</sequence>
<evidence type="ECO:0000256" key="6">
    <source>
        <dbReference type="PROSITE-ProRule" id="PRU00117"/>
    </source>
</evidence>
<dbReference type="CDD" id="cd17364">
    <property type="entry name" value="MFS_PhT"/>
    <property type="match status" value="1"/>
</dbReference>
<reference evidence="10" key="1">
    <citation type="submission" date="2016-06" db="EMBL/GenBank/DDBJ databases">
        <title>Draft Genome sequence of the fungus Inonotus baumii.</title>
        <authorList>
            <person name="Zhu H."/>
            <person name="Lin W."/>
        </authorList>
    </citation>
    <scope>NUCLEOTIDE SEQUENCE</scope>
    <source>
        <strain evidence="10">821</strain>
    </source>
</reference>
<dbReference type="FunFam" id="1.20.1250.20:FF:000140">
    <property type="entry name" value="Putative MFS phospholipid transporter"/>
    <property type="match status" value="1"/>
</dbReference>
<keyword evidence="4 8" id="KW-1133">Transmembrane helix</keyword>
<evidence type="ECO:0000256" key="3">
    <source>
        <dbReference type="ARBA" id="ARBA00022692"/>
    </source>
</evidence>
<evidence type="ECO:0000256" key="7">
    <source>
        <dbReference type="SAM" id="MobiDB-lite"/>
    </source>
</evidence>
<dbReference type="EMBL" id="LNZH02000208">
    <property type="protein sequence ID" value="OCB85689.1"/>
    <property type="molecule type" value="Genomic_DNA"/>
</dbReference>
<keyword evidence="2" id="KW-0813">Transport</keyword>
<feature type="region of interest" description="Disordered" evidence="7">
    <location>
        <begin position="1083"/>
        <end position="1170"/>
    </location>
</feature>
<dbReference type="PROSITE" id="PS50084">
    <property type="entry name" value="KH_TYPE_1"/>
    <property type="match status" value="1"/>
</dbReference>
<comment type="caution">
    <text evidence="10">The sequence shown here is derived from an EMBL/GenBank/DDBJ whole genome shotgun (WGS) entry which is preliminary data.</text>
</comment>
<feature type="transmembrane region" description="Helical" evidence="8">
    <location>
        <begin position="220"/>
        <end position="240"/>
    </location>
</feature>
<proteinExistence type="predicted"/>
<dbReference type="Gene3D" id="1.20.1250.20">
    <property type="entry name" value="MFS general substrate transporter like domains"/>
    <property type="match status" value="1"/>
</dbReference>
<feature type="transmembrane region" description="Helical" evidence="8">
    <location>
        <begin position="431"/>
        <end position="449"/>
    </location>
</feature>
<feature type="transmembrane region" description="Helical" evidence="8">
    <location>
        <begin position="310"/>
        <end position="330"/>
    </location>
</feature>
<dbReference type="PROSITE" id="PS50850">
    <property type="entry name" value="MFS"/>
    <property type="match status" value="1"/>
</dbReference>
<dbReference type="GO" id="GO:0005886">
    <property type="term" value="C:plasma membrane"/>
    <property type="evidence" value="ECO:0007669"/>
    <property type="project" value="TreeGrafter"/>
</dbReference>
<keyword evidence="3 8" id="KW-0812">Transmembrane</keyword>
<feature type="transmembrane region" description="Helical" evidence="8">
    <location>
        <begin position="337"/>
        <end position="356"/>
    </location>
</feature>
<protein>
    <submittedName>
        <fullName evidence="10">MFS Git1p-like glycerophosphoinositol permease</fullName>
    </submittedName>
</protein>
<dbReference type="PANTHER" id="PTHR23508:SF10">
    <property type="entry name" value="CARBOXYLIC ACID TRANSPORTER PROTEIN HOMOLOG"/>
    <property type="match status" value="1"/>
</dbReference>
<feature type="compositionally biased region" description="Basic and acidic residues" evidence="7">
    <location>
        <begin position="1135"/>
        <end position="1146"/>
    </location>
</feature>
<dbReference type="InterPro" id="IPR020846">
    <property type="entry name" value="MFS_dom"/>
</dbReference>
<feature type="transmembrane region" description="Helical" evidence="8">
    <location>
        <begin position="143"/>
        <end position="165"/>
    </location>
</feature>
<dbReference type="InterPro" id="IPR036259">
    <property type="entry name" value="MFS_trans_sf"/>
</dbReference>
<gene>
    <name evidence="10" type="ORF">A7U60_g7340</name>
</gene>
<dbReference type="InterPro" id="IPR005828">
    <property type="entry name" value="MFS_sugar_transport-like"/>
</dbReference>
<keyword evidence="11" id="KW-1185">Reference proteome</keyword>
<evidence type="ECO:0000313" key="10">
    <source>
        <dbReference type="EMBL" id="OCB85689.1"/>
    </source>
</evidence>
<feature type="transmembrane region" description="Helical" evidence="8">
    <location>
        <begin position="270"/>
        <end position="290"/>
    </location>
</feature>
<dbReference type="GO" id="GO:0003723">
    <property type="term" value="F:RNA binding"/>
    <property type="evidence" value="ECO:0007669"/>
    <property type="project" value="UniProtKB-UniRule"/>
</dbReference>
<keyword evidence="5 8" id="KW-0472">Membrane</keyword>
<dbReference type="Pfam" id="PF00083">
    <property type="entry name" value="Sugar_tr"/>
    <property type="match status" value="1"/>
</dbReference>
<feature type="transmembrane region" description="Helical" evidence="8">
    <location>
        <begin position="115"/>
        <end position="137"/>
    </location>
</feature>
<feature type="transmembrane region" description="Helical" evidence="8">
    <location>
        <begin position="362"/>
        <end position="379"/>
    </location>
</feature>
<evidence type="ECO:0000313" key="11">
    <source>
        <dbReference type="Proteomes" id="UP000757232"/>
    </source>
</evidence>
<feature type="compositionally biased region" description="Polar residues" evidence="7">
    <location>
        <begin position="1090"/>
        <end position="1108"/>
    </location>
</feature>
<dbReference type="GO" id="GO:0046943">
    <property type="term" value="F:carboxylic acid transmembrane transporter activity"/>
    <property type="evidence" value="ECO:0007669"/>
    <property type="project" value="TreeGrafter"/>
</dbReference>
<keyword evidence="6" id="KW-0694">RNA-binding</keyword>
<name>A0A9Q5HTK0_SANBA</name>
<feature type="domain" description="Major facilitator superfamily (MFS) profile" evidence="9">
    <location>
        <begin position="48"/>
        <end position="455"/>
    </location>
</feature>
<accession>A0A9Q5HTK0</accession>
<evidence type="ECO:0000256" key="5">
    <source>
        <dbReference type="ARBA" id="ARBA00023136"/>
    </source>
</evidence>
<evidence type="ECO:0000256" key="1">
    <source>
        <dbReference type="ARBA" id="ARBA00004141"/>
    </source>
</evidence>
<dbReference type="OrthoDB" id="2153661at2759"/>
<organism evidence="10 11">
    <name type="scientific">Sanghuangporus baumii</name>
    <name type="common">Phellinus baumii</name>
    <dbReference type="NCBI Taxonomy" id="108892"/>
    <lineage>
        <taxon>Eukaryota</taxon>
        <taxon>Fungi</taxon>
        <taxon>Dikarya</taxon>
        <taxon>Basidiomycota</taxon>
        <taxon>Agaricomycotina</taxon>
        <taxon>Agaricomycetes</taxon>
        <taxon>Hymenochaetales</taxon>
        <taxon>Hymenochaetaceae</taxon>
        <taxon>Sanghuangporus</taxon>
    </lineage>
</organism>
<evidence type="ECO:0000256" key="4">
    <source>
        <dbReference type="ARBA" id="ARBA00022989"/>
    </source>
</evidence>
<dbReference type="Proteomes" id="UP000757232">
    <property type="component" value="Unassembled WGS sequence"/>
</dbReference>
<feature type="compositionally biased region" description="Basic and acidic residues" evidence="7">
    <location>
        <begin position="1111"/>
        <end position="1120"/>
    </location>
</feature>
<feature type="transmembrane region" description="Helical" evidence="8">
    <location>
        <begin position="89"/>
        <end position="108"/>
    </location>
</feature>
<evidence type="ECO:0000256" key="8">
    <source>
        <dbReference type="SAM" id="Phobius"/>
    </source>
</evidence>
<evidence type="ECO:0000256" key="2">
    <source>
        <dbReference type="ARBA" id="ARBA00022448"/>
    </source>
</evidence>
<evidence type="ECO:0000259" key="9">
    <source>
        <dbReference type="PROSITE" id="PS50850"/>
    </source>
</evidence>
<dbReference type="PANTHER" id="PTHR23508">
    <property type="entry name" value="CARBOXYLIC ACID TRANSPORTER PROTEIN HOMOLOG"/>
    <property type="match status" value="1"/>
</dbReference>
<comment type="subcellular location">
    <subcellularLocation>
        <location evidence="1">Membrane</location>
        <topology evidence="1">Multi-pass membrane protein</topology>
    </subcellularLocation>
</comment>